<reference evidence="1" key="1">
    <citation type="submission" date="2023-05" db="EMBL/GenBank/DDBJ databases">
        <authorList>
            <consortium name="ELIXIR-Norway"/>
        </authorList>
    </citation>
    <scope>NUCLEOTIDE SEQUENCE</scope>
</reference>
<reference evidence="1" key="2">
    <citation type="submission" date="2025-03" db="EMBL/GenBank/DDBJ databases">
        <authorList>
            <consortium name="ELIXIR-Norway"/>
            <consortium name="Elixir Norway"/>
        </authorList>
    </citation>
    <scope>NUCLEOTIDE SEQUENCE</scope>
</reference>
<name>A0AC59YLV9_RANTA</name>
<accession>A0AC59YLV9</accession>
<organism evidence="1">
    <name type="scientific">Rangifer tarandus platyrhynchus</name>
    <name type="common">Svalbard reindeer</name>
    <dbReference type="NCBI Taxonomy" id="3082113"/>
    <lineage>
        <taxon>Eukaryota</taxon>
        <taxon>Metazoa</taxon>
        <taxon>Chordata</taxon>
        <taxon>Craniata</taxon>
        <taxon>Vertebrata</taxon>
        <taxon>Euteleostomi</taxon>
        <taxon>Mammalia</taxon>
        <taxon>Eutheria</taxon>
        <taxon>Laurasiatheria</taxon>
        <taxon>Artiodactyla</taxon>
        <taxon>Ruminantia</taxon>
        <taxon>Pecora</taxon>
        <taxon>Cervidae</taxon>
        <taxon>Odocoileinae</taxon>
        <taxon>Rangifer</taxon>
    </lineage>
</organism>
<gene>
    <name evidence="1" type="ORF">MRATA1EN22A_LOCUS7635</name>
</gene>
<protein>
    <submittedName>
        <fullName evidence="1">Uncharacterized protein</fullName>
    </submittedName>
</protein>
<dbReference type="EMBL" id="OX596102">
    <property type="protein sequence ID" value="CAM9800773.1"/>
    <property type="molecule type" value="Genomic_DNA"/>
</dbReference>
<proteinExistence type="predicted"/>
<sequence>PPQGRIMDSGLPDRLSSTTTINMQAAFANSSGIFPRDVSATSGFGVDTTVPSTGDSSLLSASTTSGPLLMGPAASMAGGSFGLILCNDERALLENDSVHLSETVNLLSSSNEPKDHTLSGVH</sequence>
<feature type="non-terminal residue" evidence="1">
    <location>
        <position position="122"/>
    </location>
</feature>
<evidence type="ECO:0000313" key="1">
    <source>
        <dbReference type="EMBL" id="CAM9800773.1"/>
    </source>
</evidence>